<keyword evidence="1" id="KW-0547">Nucleotide-binding</keyword>
<dbReference type="GO" id="GO:0015630">
    <property type="term" value="C:microtubule cytoskeleton"/>
    <property type="evidence" value="ECO:0007669"/>
    <property type="project" value="TreeGrafter"/>
</dbReference>
<accession>A0A0W0DJ76</accession>
<keyword evidence="2" id="KW-0175">Coiled coil</keyword>
<dbReference type="InterPro" id="IPR027417">
    <property type="entry name" value="P-loop_NTPase"/>
</dbReference>
<gene>
    <name evidence="5" type="ORF">AO440_000821</name>
</gene>
<dbReference type="SUPFAM" id="SSF52540">
    <property type="entry name" value="P-loop containing nucleoside triphosphate hydrolases"/>
    <property type="match status" value="1"/>
</dbReference>
<feature type="coiled-coil region" evidence="2">
    <location>
        <begin position="260"/>
        <end position="350"/>
    </location>
</feature>
<dbReference type="PANTHER" id="PTHR47972">
    <property type="entry name" value="KINESIN-LIKE PROTEIN KLP-3"/>
    <property type="match status" value="1"/>
</dbReference>
<dbReference type="InterPro" id="IPR027640">
    <property type="entry name" value="Kinesin-like_fam"/>
</dbReference>
<dbReference type="VEuPathDB" id="FungiDB:GWK60_D05181"/>
<comment type="caution">
    <text evidence="5">The sequence shown here is derived from an EMBL/GenBank/DDBJ whole genome shotgun (WGS) entry which is preliminary data.</text>
</comment>
<evidence type="ECO:0000259" key="4">
    <source>
        <dbReference type="PROSITE" id="PS50067"/>
    </source>
</evidence>
<comment type="similarity">
    <text evidence="1">Belongs to the TRAFAC class myosin-kinesin ATPase superfamily. Kinesin family.</text>
</comment>
<feature type="region of interest" description="Disordered" evidence="3">
    <location>
        <begin position="1"/>
        <end position="51"/>
    </location>
</feature>
<evidence type="ECO:0000256" key="1">
    <source>
        <dbReference type="PROSITE-ProRule" id="PRU00283"/>
    </source>
</evidence>
<dbReference type="PRINTS" id="PR00380">
    <property type="entry name" value="KINESINHEAVY"/>
</dbReference>
<reference evidence="5 6" key="1">
    <citation type="submission" date="2015-10" db="EMBL/GenBank/DDBJ databases">
        <title>Draft genomes sequences of Candida glabrata isolates 1A, 1B, 2A, 2B, 3A and 3B.</title>
        <authorList>
            <person name="Haavelsrud O.E."/>
            <person name="Gaustad P."/>
        </authorList>
    </citation>
    <scope>NUCLEOTIDE SEQUENCE [LARGE SCALE GENOMIC DNA]</scope>
    <source>
        <strain evidence="5">910700640</strain>
    </source>
</reference>
<keyword evidence="1" id="KW-0067">ATP-binding</keyword>
<dbReference type="OMA" id="ETARDKW"/>
<evidence type="ECO:0000313" key="6">
    <source>
        <dbReference type="Proteomes" id="UP000054886"/>
    </source>
</evidence>
<dbReference type="GO" id="GO:0005524">
    <property type="term" value="F:ATP binding"/>
    <property type="evidence" value="ECO:0007669"/>
    <property type="project" value="UniProtKB-UniRule"/>
</dbReference>
<dbReference type="GO" id="GO:0003777">
    <property type="term" value="F:microtubule motor activity"/>
    <property type="evidence" value="ECO:0007669"/>
    <property type="project" value="InterPro"/>
</dbReference>
<name>A0A0W0DJ76_CANGB</name>
<dbReference type="InterPro" id="IPR001752">
    <property type="entry name" value="Kinesin_motor_dom"/>
</dbReference>
<feature type="domain" description="Kinesin motor" evidence="4">
    <location>
        <begin position="350"/>
        <end position="686"/>
    </location>
</feature>
<protein>
    <submittedName>
        <fullName evidence="5">Kinesin-like protein KAR3</fullName>
    </submittedName>
</protein>
<dbReference type="SMART" id="SM00129">
    <property type="entry name" value="KISc"/>
    <property type="match status" value="1"/>
</dbReference>
<dbReference type="Gene3D" id="3.40.850.10">
    <property type="entry name" value="Kinesin motor domain"/>
    <property type="match status" value="1"/>
</dbReference>
<sequence length="692" mass="80008">MDEPATPAKQTGIGGAGQKRRYTTTPPREIRQYQSRSSFGVNSSGNVDGKSIRSRTHLTSFYKENVMELNELQDKLFQKKGVLDGLKDEYEDLKSRYTALDLKWEQKKEERKLKAQKLELKEKELKKIKDDFANKKTFLEESHKLKLEQLTANKNAELNKMNDEYRSKLEALKYEKIKKFENEKNELIEKIEEIRNKMITNDVALQQRMKDIEADHLEEKEKWLKDYQKEWREVTEKNQESIRKTKELKSEIETVLTPRIDTQNKRLEELKSEIKKLDDTLQNKNEQVGEIRKNIDLEREKKDKLLAEKEEILAYIEKSKKEVEEIKKILVKEESLRRALHNELQELRGNIRVYCRIRPPLPHEDDNIEHIKVQPFDDDNGDQGMTINRGNSQVIPFKFDKIFDQQETNDEIFKEVGQLIQSSLDGYNVCIFAYGQTGSGKTYTMLNPGDGIVPATINHIFSWIDKLAARGWSYKVSCEFIEIYNENIVDLLRSGAPSQENNDRNADSKHEIRHDQELKTTYITNITTCVLDSRDTVDKVLKRANKLRSTASTAANEHSSRSHSIFIIHLEGKNEGTGEKSQGILNLVDLAGSERLNSSMVVGERLRETQSINKSLSCLGDVIHALNSPDGQKRHIPFRNSKLTYLLQYSLIGSSKTLMFVNISPAALHLNETINSLRFASKVNNTKMITRN</sequence>
<dbReference type="Proteomes" id="UP000054886">
    <property type="component" value="Unassembled WGS sequence"/>
</dbReference>
<dbReference type="VEuPathDB" id="FungiDB:CAGL0D04994g"/>
<evidence type="ECO:0000313" key="5">
    <source>
        <dbReference type="EMBL" id="KTB11835.1"/>
    </source>
</evidence>
<dbReference type="PANTHER" id="PTHR47972:SF28">
    <property type="entry name" value="KINESIN-LIKE PROTEIN KLP-3"/>
    <property type="match status" value="1"/>
</dbReference>
<dbReference type="SMR" id="A0A0W0DJ76"/>
<dbReference type="AlphaFoldDB" id="A0A0W0DJ76"/>
<dbReference type="GO" id="GO:0007018">
    <property type="term" value="P:microtubule-based movement"/>
    <property type="evidence" value="ECO:0007669"/>
    <property type="project" value="InterPro"/>
</dbReference>
<evidence type="ECO:0000256" key="2">
    <source>
        <dbReference type="SAM" id="Coils"/>
    </source>
</evidence>
<evidence type="ECO:0000256" key="3">
    <source>
        <dbReference type="SAM" id="MobiDB-lite"/>
    </source>
</evidence>
<dbReference type="PhylomeDB" id="A0A0W0DJ76"/>
<proteinExistence type="inferred from homology"/>
<feature type="binding site" evidence="1">
    <location>
        <begin position="435"/>
        <end position="442"/>
    </location>
    <ligand>
        <name>ATP</name>
        <dbReference type="ChEBI" id="CHEBI:30616"/>
    </ligand>
</feature>
<dbReference type="GO" id="GO:0008017">
    <property type="term" value="F:microtubule binding"/>
    <property type="evidence" value="ECO:0007669"/>
    <property type="project" value="InterPro"/>
</dbReference>
<keyword evidence="1" id="KW-0505">Motor protein</keyword>
<dbReference type="FunFam" id="3.40.850.10:FF:000106">
    <property type="entry name" value="Kinesin-like protein KAR3"/>
    <property type="match status" value="1"/>
</dbReference>
<dbReference type="EMBL" id="LLZZ01000027">
    <property type="protein sequence ID" value="KTB11835.1"/>
    <property type="molecule type" value="Genomic_DNA"/>
</dbReference>
<dbReference type="VEuPathDB" id="FungiDB:B1J91_D04994g"/>
<dbReference type="Pfam" id="PF00225">
    <property type="entry name" value="Kinesin"/>
    <property type="match status" value="1"/>
</dbReference>
<dbReference type="VEuPathDB" id="FungiDB:GVI51_D04961"/>
<organism evidence="5 6">
    <name type="scientific">Candida glabrata</name>
    <name type="common">Yeast</name>
    <name type="synonym">Torulopsis glabrata</name>
    <dbReference type="NCBI Taxonomy" id="5478"/>
    <lineage>
        <taxon>Eukaryota</taxon>
        <taxon>Fungi</taxon>
        <taxon>Dikarya</taxon>
        <taxon>Ascomycota</taxon>
        <taxon>Saccharomycotina</taxon>
        <taxon>Saccharomycetes</taxon>
        <taxon>Saccharomycetales</taxon>
        <taxon>Saccharomycetaceae</taxon>
        <taxon>Nakaseomyces</taxon>
    </lineage>
</organism>
<dbReference type="CDD" id="cd01366">
    <property type="entry name" value="KISc_C_terminal"/>
    <property type="match status" value="1"/>
</dbReference>
<dbReference type="PROSITE" id="PS50067">
    <property type="entry name" value="KINESIN_MOTOR_2"/>
    <property type="match status" value="1"/>
</dbReference>
<feature type="compositionally biased region" description="Polar residues" evidence="3">
    <location>
        <begin position="32"/>
        <end position="46"/>
    </location>
</feature>
<dbReference type="InterPro" id="IPR036961">
    <property type="entry name" value="Kinesin_motor_dom_sf"/>
</dbReference>
<feature type="coiled-coil region" evidence="2">
    <location>
        <begin position="69"/>
        <end position="197"/>
    </location>
</feature>